<keyword evidence="3" id="KW-0732">Signal</keyword>
<comment type="similarity">
    <text evidence="1 3">Belongs to the type-B carboxylesterase/lipase family.</text>
</comment>
<dbReference type="Pfam" id="PF00135">
    <property type="entry name" value="COesterase"/>
    <property type="match status" value="1"/>
</dbReference>
<feature type="signal peptide" evidence="3">
    <location>
        <begin position="1"/>
        <end position="19"/>
    </location>
</feature>
<reference evidence="5" key="1">
    <citation type="journal article" date="2014" name="Fungal Biol.">
        <title>A halotolerant type A feruloyl esterase from Pleurotus eryngii.</title>
        <authorList>
            <person name="Nieter A."/>
            <person name="Haase-Aschoff P."/>
            <person name="Linke D."/>
            <person name="Nimtz M."/>
            <person name="Berger R.G."/>
        </authorList>
    </citation>
    <scope>NUCLEOTIDE SEQUENCE</scope>
    <source>
        <strain evidence="5">613.91</strain>
    </source>
</reference>
<name>V6BP73_PLEER</name>
<dbReference type="ESTHER" id="pleer-v6bp73">
    <property type="family name" value="Fungal_carboxylesterase_lipase"/>
</dbReference>
<dbReference type="InterPro" id="IPR002018">
    <property type="entry name" value="CarbesteraseB"/>
</dbReference>
<dbReference type="Gene3D" id="3.40.50.1820">
    <property type="entry name" value="alpha/beta hydrolase"/>
    <property type="match status" value="1"/>
</dbReference>
<dbReference type="AlphaFoldDB" id="V6BP73"/>
<evidence type="ECO:0000256" key="3">
    <source>
        <dbReference type="RuleBase" id="RU361235"/>
    </source>
</evidence>
<dbReference type="PANTHER" id="PTHR11559">
    <property type="entry name" value="CARBOXYLESTERASE"/>
    <property type="match status" value="1"/>
</dbReference>
<accession>V6BP73</accession>
<evidence type="ECO:0000313" key="5">
    <source>
        <dbReference type="EMBL" id="CDI44666.1"/>
    </source>
</evidence>
<dbReference type="InterPro" id="IPR019826">
    <property type="entry name" value="Carboxylesterase_B_AS"/>
</dbReference>
<evidence type="ECO:0000256" key="1">
    <source>
        <dbReference type="ARBA" id="ARBA00005964"/>
    </source>
</evidence>
<dbReference type="PROSITE" id="PS00122">
    <property type="entry name" value="CARBOXYLESTERASE_B_1"/>
    <property type="match status" value="1"/>
</dbReference>
<gene>
    <name evidence="5" type="primary">faea</name>
</gene>
<dbReference type="SMR" id="V6BP73"/>
<feature type="chain" id="PRO_5005148871" description="Carboxylic ester hydrolase" evidence="3">
    <location>
        <begin position="20"/>
        <end position="555"/>
    </location>
</feature>
<dbReference type="BRENDA" id="3.1.1.73">
    <property type="organism ID" value="4910"/>
</dbReference>
<dbReference type="InterPro" id="IPR029058">
    <property type="entry name" value="AB_hydrolase_fold"/>
</dbReference>
<evidence type="ECO:0000259" key="4">
    <source>
        <dbReference type="Pfam" id="PF00135"/>
    </source>
</evidence>
<protein>
    <recommendedName>
        <fullName evidence="3">Carboxylic ester hydrolase</fullName>
        <ecNumber evidence="3">3.1.1.-</ecNumber>
    </recommendedName>
</protein>
<dbReference type="EC" id="3.1.1.-" evidence="3"/>
<evidence type="ECO:0000256" key="2">
    <source>
        <dbReference type="ARBA" id="ARBA00022801"/>
    </source>
</evidence>
<dbReference type="SUPFAM" id="SSF53474">
    <property type="entry name" value="alpha/beta-Hydrolases"/>
    <property type="match status" value="1"/>
</dbReference>
<dbReference type="EMBL" id="HG530448">
    <property type="protein sequence ID" value="CDI44666.1"/>
    <property type="molecule type" value="mRNA"/>
</dbReference>
<dbReference type="GO" id="GO:0016787">
    <property type="term" value="F:hydrolase activity"/>
    <property type="evidence" value="ECO:0007669"/>
    <property type="project" value="UniProtKB-KW"/>
</dbReference>
<dbReference type="InterPro" id="IPR050309">
    <property type="entry name" value="Type-B_Carboxylest/Lipase"/>
</dbReference>
<organism evidence="5">
    <name type="scientific">Pleurotus eryngii</name>
    <name type="common">Boletus of the steppes</name>
    <dbReference type="NCBI Taxonomy" id="5323"/>
    <lineage>
        <taxon>Eukaryota</taxon>
        <taxon>Fungi</taxon>
        <taxon>Dikarya</taxon>
        <taxon>Basidiomycota</taxon>
        <taxon>Agaricomycotina</taxon>
        <taxon>Agaricomycetes</taxon>
        <taxon>Agaricomycetidae</taxon>
        <taxon>Agaricales</taxon>
        <taxon>Pleurotineae</taxon>
        <taxon>Pleurotaceae</taxon>
        <taxon>Pleurotus</taxon>
    </lineage>
</organism>
<proteinExistence type="evidence at transcript level"/>
<keyword evidence="2 3" id="KW-0378">Hydrolase</keyword>
<sequence length="555" mass="59291">MAILRGVATALALLPFIAAQAPQVQVGNTAVIGRSIPEFGQELFGGIPFAEPPVGQLRLSNPVLKTRLGTPTFDASNFGPACLQSASVPLMSEDCLRINVLRPAGIPTGVVLPVMAWVYGGGFDFGDSSIYNASAIVAQSVIRGTPVVFVSLNYRLGPLGFPQGVEAQKRGALNLGLKDQLAALEWVQANIGLFGGDKSKVTIFGQSAGSISLSILFLNSNIKRLARAAIFESGFTATSLNFPASHREQSWANFVKDVPQCASTAGSKDTFSCLRSDSIDEATLLKAGSLADDQSGELFAWDPTIDGPGGILPDIPSKLLARGQFARLPFIAGTVLDEGTTFTPKFITTEDQIRQSIIANFTPSPFGPAVLAKSAETILQLYPDVPALGSPFGTGNETFGLSSQYKRAAAIFGDVSFQSQRRFWIQTLSKAGLKTFGYLFADPQSSDPVNGVPHASEIPYVYGALGILGGTVTPQALALSRIMVDYWVSFATSLDPNDGKGLPRPLWTQYTPSNQAIMLLNSTGTTMIPDDYRKKQIDFINSNPAVWHHRRSFST</sequence>
<feature type="domain" description="Carboxylesterase type B" evidence="4">
    <location>
        <begin position="21"/>
        <end position="539"/>
    </location>
</feature>